<feature type="domain" description="VWFA" evidence="2">
    <location>
        <begin position="1014"/>
        <end position="1215"/>
    </location>
</feature>
<dbReference type="InterPro" id="IPR036465">
    <property type="entry name" value="vWFA_dom_sf"/>
</dbReference>
<evidence type="ECO:0000313" key="3">
    <source>
        <dbReference type="EMBL" id="CAK9053958.1"/>
    </source>
</evidence>
<dbReference type="PROSITE" id="PS50234">
    <property type="entry name" value="VWFA"/>
    <property type="match status" value="1"/>
</dbReference>
<dbReference type="InterPro" id="IPR003890">
    <property type="entry name" value="MIF4G-like_typ-3"/>
</dbReference>
<accession>A0ABP0MS76</accession>
<protein>
    <recommendedName>
        <fullName evidence="2">VWFA domain-containing protein</fullName>
    </recommendedName>
</protein>
<dbReference type="SMART" id="SM00543">
    <property type="entry name" value="MIF4G"/>
    <property type="match status" value="1"/>
</dbReference>
<dbReference type="InterPro" id="IPR016024">
    <property type="entry name" value="ARM-type_fold"/>
</dbReference>
<evidence type="ECO:0000313" key="4">
    <source>
        <dbReference type="Proteomes" id="UP001642484"/>
    </source>
</evidence>
<proteinExistence type="predicted"/>
<dbReference type="SUPFAM" id="SSF53300">
    <property type="entry name" value="vWA-like"/>
    <property type="match status" value="1"/>
</dbReference>
<dbReference type="SMART" id="SM00327">
    <property type="entry name" value="VWA"/>
    <property type="match status" value="1"/>
</dbReference>
<gene>
    <name evidence="3" type="ORF">CCMP2556_LOCUS27042</name>
</gene>
<comment type="caution">
    <text evidence="3">The sequence shown here is derived from an EMBL/GenBank/DDBJ whole genome shotgun (WGS) entry which is preliminary data.</text>
</comment>
<dbReference type="Proteomes" id="UP001642484">
    <property type="component" value="Unassembled WGS sequence"/>
</dbReference>
<dbReference type="SUPFAM" id="SSF48371">
    <property type="entry name" value="ARM repeat"/>
    <property type="match status" value="1"/>
</dbReference>
<keyword evidence="4" id="KW-1185">Reference proteome</keyword>
<sequence>MTAPAQCQQVAYCCVAVPVAMLPQGFPGTDGSMVSMVVNQGHMGGHHPQQMEGFQMGHGCYPVMNPSASQMGIVTPMGQMQSMMGPSNPEADALEAAPAAPAAEVERANARKRLINQKKAWPIVSQPAMEAAIEPAPAQPQEVKTVKARKRLINQKKPTPAVQKSDSDSVPSASSRPPIPPDGLEEFPTLAESRLRGRMGGRDVCHPLTLPGQVYSSTIKALNLSPTAKEATAAKAPKRLQLAPLRGEVNQKPVSKVLGPSPVPVSPQSMNSAASSPKLLNIELDGGASDVMEEPVIEAAVCEQDVNVVFSRDAMLRIYRQMHSARALRFAPPGARWTLRTEDASRSTDPTVPKEACDRAIFGTRKKTRGGPKEELHLPPLSENAWKKEAPVDRKEELQRNVRSFLGKIGHMLDSELEDFVEPLASNRPDTVEELKAVASTMFEVVLRGPSYCKIYLDVIVSLQGMFPEFTELEQPVTLADDLRRRCMEEFDAMPTSFDASSEELQMKLNREKGLMKANMIFMGHLFLRQLLDLKAVEQVVHDLLSASVDVLAKAEHKIEFACELLKAIGDGTRGKKKLLRWFKVLKDLQQAEDLSKRIRTVIVDLLDLKKNNWPQPLETIPKAPKKEEDKVVKMYQYFRDDKDGSLLEEDWKNAKFSTDDSKEAIVKLVKLVFKQEKVKEREAVALLLAELIARQLVSCDALQEVLQLLIAPLETWRKEELREDIFGRTLLRRVRCVKEQLWCFAPRQRASVLEAEGSELVDRVEWANLDNYRVGDVVRYKPKGQRGTGYDYPLNYGNLECKAHDLGLPPFCDGNAAPAWCAQKWCYVDKNACSNAVPYRSKLFENSDAYYSYQTCGESNEFSQWNSGSSGSTSSQVTELLDVVQGYLWSTRNRVETEYSNLRQSDGCEFANQCPCLECSQQSSLWNRKTDFGNVGVNAKDASFQCLSRPVTQSYMNVAAKEGSPYERVGYIYFSDHESGSYLGWPAVEWCPAASYDPRLRPWYSSGSTGPKDVVIVIDVSGSMQASGRSTKAKQAANDLINTLEWKDFADIILFNGGIVAEYAPQGLVSMTDSERKNMQAWLNNHNWESGGTNFKVALNAAFSVISKSVSSGSTSMCQKAILFLTDGEADFSESDFSSTRAQAEQHSVAIFTYALGSGADTTITKRLACENKGMLGGWWRDVWVRDGWAGLFGRKWDVLDSRAFPLEELQRALLRGGVYFRVLQIVGSF</sequence>
<dbReference type="InterPro" id="IPR002035">
    <property type="entry name" value="VWF_A"/>
</dbReference>
<dbReference type="Pfam" id="PF00092">
    <property type="entry name" value="VWA"/>
    <property type="match status" value="1"/>
</dbReference>
<dbReference type="PANTHER" id="PTHR10166">
    <property type="entry name" value="VOLTAGE-DEPENDENT CALCIUM CHANNEL SUBUNIT ALPHA-2/DELTA-RELATED"/>
    <property type="match status" value="1"/>
</dbReference>
<feature type="region of interest" description="Disordered" evidence="1">
    <location>
        <begin position="153"/>
        <end position="186"/>
    </location>
</feature>
<name>A0ABP0MS76_9DINO</name>
<dbReference type="Pfam" id="PF02854">
    <property type="entry name" value="MIF4G"/>
    <property type="match status" value="1"/>
</dbReference>
<reference evidence="3 4" key="1">
    <citation type="submission" date="2024-02" db="EMBL/GenBank/DDBJ databases">
        <authorList>
            <person name="Chen Y."/>
            <person name="Shah S."/>
            <person name="Dougan E. K."/>
            <person name="Thang M."/>
            <person name="Chan C."/>
        </authorList>
    </citation>
    <scope>NUCLEOTIDE SEQUENCE [LARGE SCALE GENOMIC DNA]</scope>
</reference>
<organism evidence="3 4">
    <name type="scientific">Durusdinium trenchii</name>
    <dbReference type="NCBI Taxonomy" id="1381693"/>
    <lineage>
        <taxon>Eukaryota</taxon>
        <taxon>Sar</taxon>
        <taxon>Alveolata</taxon>
        <taxon>Dinophyceae</taxon>
        <taxon>Suessiales</taxon>
        <taxon>Symbiodiniaceae</taxon>
        <taxon>Durusdinium</taxon>
    </lineage>
</organism>
<dbReference type="PANTHER" id="PTHR10166:SF37">
    <property type="entry name" value="STOLID, ISOFORM H"/>
    <property type="match status" value="1"/>
</dbReference>
<evidence type="ECO:0000256" key="1">
    <source>
        <dbReference type="SAM" id="MobiDB-lite"/>
    </source>
</evidence>
<evidence type="ECO:0000259" key="2">
    <source>
        <dbReference type="PROSITE" id="PS50234"/>
    </source>
</evidence>
<feature type="region of interest" description="Disordered" evidence="1">
    <location>
        <begin position="253"/>
        <end position="274"/>
    </location>
</feature>
<dbReference type="Gene3D" id="1.25.40.180">
    <property type="match status" value="1"/>
</dbReference>
<dbReference type="Gene3D" id="3.40.50.410">
    <property type="entry name" value="von Willebrand factor, type A domain"/>
    <property type="match status" value="1"/>
</dbReference>
<dbReference type="EMBL" id="CAXAMN010019258">
    <property type="protein sequence ID" value="CAK9053958.1"/>
    <property type="molecule type" value="Genomic_DNA"/>
</dbReference>
<dbReference type="InterPro" id="IPR051173">
    <property type="entry name" value="Ca_channel_alpha-2/delta"/>
</dbReference>